<feature type="region of interest" description="Disordered" evidence="1">
    <location>
        <begin position="21"/>
        <end position="49"/>
    </location>
</feature>
<evidence type="ECO:0000256" key="2">
    <source>
        <dbReference type="SAM" id="SignalP"/>
    </source>
</evidence>
<name>A0A0N4UTJ8_ENTVE</name>
<dbReference type="OrthoDB" id="5871652at2759"/>
<dbReference type="EMBL" id="UXUI01000549">
    <property type="protein sequence ID" value="VDD85270.1"/>
    <property type="molecule type" value="Genomic_DNA"/>
</dbReference>
<dbReference type="WBParaSite" id="EVEC_0000061001-mRNA-1">
    <property type="protein sequence ID" value="EVEC_0000061001-mRNA-1"/>
    <property type="gene ID" value="EVEC_0000061001"/>
</dbReference>
<feature type="signal peptide" evidence="2">
    <location>
        <begin position="1"/>
        <end position="18"/>
    </location>
</feature>
<organism evidence="5">
    <name type="scientific">Enterobius vermicularis</name>
    <name type="common">Human pinworm</name>
    <dbReference type="NCBI Taxonomy" id="51028"/>
    <lineage>
        <taxon>Eukaryota</taxon>
        <taxon>Metazoa</taxon>
        <taxon>Ecdysozoa</taxon>
        <taxon>Nematoda</taxon>
        <taxon>Chromadorea</taxon>
        <taxon>Rhabditida</taxon>
        <taxon>Spirurina</taxon>
        <taxon>Oxyuridomorpha</taxon>
        <taxon>Oxyuroidea</taxon>
        <taxon>Oxyuridae</taxon>
        <taxon>Enterobius</taxon>
    </lineage>
</organism>
<evidence type="ECO:0000256" key="1">
    <source>
        <dbReference type="SAM" id="MobiDB-lite"/>
    </source>
</evidence>
<keyword evidence="4" id="KW-1185">Reference proteome</keyword>
<protein>
    <submittedName>
        <fullName evidence="5">C-type lectin domain-containing protein</fullName>
    </submittedName>
</protein>
<dbReference type="Proteomes" id="UP000274131">
    <property type="component" value="Unassembled WGS sequence"/>
</dbReference>
<evidence type="ECO:0000313" key="4">
    <source>
        <dbReference type="Proteomes" id="UP000274131"/>
    </source>
</evidence>
<feature type="compositionally biased region" description="Polar residues" evidence="1">
    <location>
        <begin position="21"/>
        <end position="30"/>
    </location>
</feature>
<accession>A0A0N4UTJ8</accession>
<evidence type="ECO:0000313" key="3">
    <source>
        <dbReference type="EMBL" id="VDD85270.1"/>
    </source>
</evidence>
<keyword evidence="2" id="KW-0732">Signal</keyword>
<dbReference type="AlphaFoldDB" id="A0A0N4UTJ8"/>
<proteinExistence type="predicted"/>
<feature type="region of interest" description="Disordered" evidence="1">
    <location>
        <begin position="292"/>
        <end position="409"/>
    </location>
</feature>
<dbReference type="STRING" id="51028.A0A0N4UTJ8"/>
<feature type="compositionally biased region" description="Basic and acidic residues" evidence="1">
    <location>
        <begin position="387"/>
        <end position="409"/>
    </location>
</feature>
<reference evidence="3 4" key="2">
    <citation type="submission" date="2018-10" db="EMBL/GenBank/DDBJ databases">
        <authorList>
            <consortium name="Pathogen Informatics"/>
        </authorList>
    </citation>
    <scope>NUCLEOTIDE SEQUENCE [LARGE SCALE GENOMIC DNA]</scope>
</reference>
<gene>
    <name evidence="3" type="ORF">EVEC_LOCUS413</name>
</gene>
<feature type="chain" id="PRO_5043122492" evidence="2">
    <location>
        <begin position="19"/>
        <end position="409"/>
    </location>
</feature>
<reference evidence="5" key="1">
    <citation type="submission" date="2017-02" db="UniProtKB">
        <authorList>
            <consortium name="WormBaseParasite"/>
        </authorList>
    </citation>
    <scope>IDENTIFICATION</scope>
</reference>
<feature type="compositionally biased region" description="Basic and acidic residues" evidence="1">
    <location>
        <begin position="307"/>
        <end position="378"/>
    </location>
</feature>
<evidence type="ECO:0000313" key="5">
    <source>
        <dbReference type="WBParaSite" id="EVEC_0000061001-mRNA-1"/>
    </source>
</evidence>
<sequence>MLPVKVIIFSLLIFTIKGQESSPSTLTANEAPTAGPTDGSMQQPGLEPSQESVWLPEMTITDGVPGTSQEQRLEMSPFLPAELSQNSNRFEGDLRQPPPMPPHHGEFRDQCGPWQPWDNVTCWWPSTSWEQLPQSCKFLPIPEQLPPVLKSLIESKIREKYSALVAEYQKRGSPPLCGHCARSFACRARNETGSTPGIRPHFCRRKEVVPITADCNDTQACSLTLEEGTCPPPLFLSKKLIEKGAAELLYRMGQPTDQDSVSFMSMQAAAASEIVPNIRFKRQSYYSNRDKQYGDFDNFDSGNHYTDLFDKERRGPPRRPWERDNEFGPDGREPDFRPKEREHGHGFGRRRPDYDPDERGRGFEPDRRRPDFGPEGRGHGYGPEFGPEGRGRGFGPDRRRPDFGPEERG</sequence>